<dbReference type="SUPFAM" id="SSF53720">
    <property type="entry name" value="ALDH-like"/>
    <property type="match status" value="1"/>
</dbReference>
<dbReference type="InterPro" id="IPR016162">
    <property type="entry name" value="Ald_DH_N"/>
</dbReference>
<evidence type="ECO:0000313" key="3">
    <source>
        <dbReference type="EMBL" id="RRQ03049.1"/>
    </source>
</evidence>
<comment type="caution">
    <text evidence="3">The sequence shown here is derived from an EMBL/GenBank/DDBJ whole genome shotgun (WGS) entry which is preliminary data.</text>
</comment>
<accession>A0A3R8PEY9</accession>
<feature type="domain" description="Aldehyde dehydrogenase" evidence="2">
    <location>
        <begin position="54"/>
        <end position="486"/>
    </location>
</feature>
<keyword evidence="1" id="KW-0560">Oxidoreductase</keyword>
<keyword evidence="4" id="KW-1185">Reference proteome</keyword>
<dbReference type="InterPro" id="IPR050740">
    <property type="entry name" value="Aldehyde_DH_Superfamily"/>
</dbReference>
<dbReference type="PANTHER" id="PTHR43353:SF5">
    <property type="entry name" value="SUCCINATE-SEMIALDEHYDE DEHYDROGENASE, MITOCHONDRIAL"/>
    <property type="match status" value="1"/>
</dbReference>
<proteinExistence type="predicted"/>
<dbReference type="InterPro" id="IPR015590">
    <property type="entry name" value="Aldehyde_DH_dom"/>
</dbReference>
<dbReference type="RefSeq" id="WP_125175420.1">
    <property type="nucleotide sequence ID" value="NZ_JBHYBM010000011.1"/>
</dbReference>
<dbReference type="GO" id="GO:0016620">
    <property type="term" value="F:oxidoreductase activity, acting on the aldehyde or oxo group of donors, NAD or NADP as acceptor"/>
    <property type="evidence" value="ECO:0007669"/>
    <property type="project" value="InterPro"/>
</dbReference>
<dbReference type="EMBL" id="PQNQ01000025">
    <property type="protein sequence ID" value="RRQ03049.1"/>
    <property type="molecule type" value="Genomic_DNA"/>
</dbReference>
<sequence length="536" mass="58476">MLIDRIASRIAGKDCHHDEWVTVLDSSVHLSDPKCAQTLLQKAEDPATVRDDPRVTTQVGITTKEQMELALSMAHTAQPRWEQMGMNARRTIIEAVRQAIISEFDTFIELVCREGHPRSLAEWELQGALSMTSPESVDTACHFMKHQVVVDGREITVQRRSDGVVGFHPPKNAPASSSMLGLLVLLAGNAVVMKAPRSHPAAVSWLWSTIIEPTLREHGAPEGVVAVTCGRPDEILKQWVDSKYCNDIFYIGGSHFGFEWERRAIAAGKKPVLELEGNDHLIVTGTADVNAAAESANECFYGSGQICMVPKNVWVEESIATEFIECLKSLAGELSPGPVTAPGNRLSPVLRADEMFEVMADAVDAGSSVVTGGYRVNIDNVRDENGIFVRPTVLSIEDIQIAEGLRCIKEETFFPLLPVVTYHKRELDRVLQIVNTSAHGLRASIWSDDDHEIKRFVDTVSNCGILKINDSHTGMTKGMPTHGGTGVTGGAFGELNMPMVRTSHAQAVVNATGANRNGSSSGADYITYLEREGNGR</sequence>
<evidence type="ECO:0000256" key="1">
    <source>
        <dbReference type="ARBA" id="ARBA00023002"/>
    </source>
</evidence>
<dbReference type="AlphaFoldDB" id="A0A3R8PEY9"/>
<dbReference type="Pfam" id="PF00171">
    <property type="entry name" value="Aldedh"/>
    <property type="match status" value="1"/>
</dbReference>
<dbReference type="InterPro" id="IPR016163">
    <property type="entry name" value="Ald_DH_C"/>
</dbReference>
<reference evidence="3 4" key="1">
    <citation type="submission" date="2018-01" db="EMBL/GenBank/DDBJ databases">
        <title>Twenty Corynebacterium bovis Genomes.</title>
        <authorList>
            <person name="Gulvik C.A."/>
        </authorList>
    </citation>
    <scope>NUCLEOTIDE SEQUENCE [LARGE SCALE GENOMIC DNA]</scope>
    <source>
        <strain evidence="3 4">16-2004</strain>
    </source>
</reference>
<organism evidence="3 4">
    <name type="scientific">Corynebacterium bovis</name>
    <dbReference type="NCBI Taxonomy" id="36808"/>
    <lineage>
        <taxon>Bacteria</taxon>
        <taxon>Bacillati</taxon>
        <taxon>Actinomycetota</taxon>
        <taxon>Actinomycetes</taxon>
        <taxon>Mycobacteriales</taxon>
        <taxon>Corynebacteriaceae</taxon>
        <taxon>Corynebacterium</taxon>
    </lineage>
</organism>
<evidence type="ECO:0000259" key="2">
    <source>
        <dbReference type="Pfam" id="PF00171"/>
    </source>
</evidence>
<dbReference type="Gene3D" id="3.40.309.10">
    <property type="entry name" value="Aldehyde Dehydrogenase, Chain A, domain 2"/>
    <property type="match status" value="1"/>
</dbReference>
<protein>
    <submittedName>
        <fullName evidence="3">Aldehyde dehydrogenase</fullName>
    </submittedName>
</protein>
<dbReference type="Gene3D" id="3.40.605.10">
    <property type="entry name" value="Aldehyde Dehydrogenase, Chain A, domain 1"/>
    <property type="match status" value="1"/>
</dbReference>
<gene>
    <name evidence="3" type="ORF">CXF42_08400</name>
</gene>
<dbReference type="InterPro" id="IPR016161">
    <property type="entry name" value="Ald_DH/histidinol_DH"/>
</dbReference>
<name>A0A3R8PEY9_9CORY</name>
<evidence type="ECO:0000313" key="4">
    <source>
        <dbReference type="Proteomes" id="UP000278422"/>
    </source>
</evidence>
<dbReference type="PANTHER" id="PTHR43353">
    <property type="entry name" value="SUCCINATE-SEMIALDEHYDE DEHYDROGENASE, MITOCHONDRIAL"/>
    <property type="match status" value="1"/>
</dbReference>
<dbReference type="Proteomes" id="UP000278422">
    <property type="component" value="Unassembled WGS sequence"/>
</dbReference>